<name>A0AAW2CFL9_9ROSI</name>
<reference evidence="1 2" key="1">
    <citation type="submission" date="2024-01" db="EMBL/GenBank/DDBJ databases">
        <title>A telomere-to-telomere, gap-free genome of sweet tea (Lithocarpus litseifolius).</title>
        <authorList>
            <person name="Zhou J."/>
        </authorList>
    </citation>
    <scope>NUCLEOTIDE SEQUENCE [LARGE SCALE GENOMIC DNA]</scope>
    <source>
        <strain evidence="1">Zhou-2022a</strain>
        <tissue evidence="1">Leaf</tissue>
    </source>
</reference>
<gene>
    <name evidence="1" type="ORF">SO802_021692</name>
</gene>
<dbReference type="EMBL" id="JAZDWU010000007">
    <property type="protein sequence ID" value="KAK9997006.1"/>
    <property type="molecule type" value="Genomic_DNA"/>
</dbReference>
<accession>A0AAW2CFL9</accession>
<dbReference type="AlphaFoldDB" id="A0AAW2CFL9"/>
<sequence length="169" mass="19075">MDSTLYASMDVVNCNMPCVCENASMNVYPHACDEMLHESLGVVNIPNVKLLKKKFKKFHENLSKFTSEKGDLIAKLKESNKLVKKYKKVAENSFEKMKEFECLNMDLDAKLVLSNKLVDDLKCENEPLKIHATCLIVEPIAKKEENLCCNHVVVPDFVPSGSESFASRS</sequence>
<keyword evidence="2" id="KW-1185">Reference proteome</keyword>
<proteinExistence type="predicted"/>
<evidence type="ECO:0000313" key="1">
    <source>
        <dbReference type="EMBL" id="KAK9997006.1"/>
    </source>
</evidence>
<protein>
    <submittedName>
        <fullName evidence="1">Uncharacterized protein</fullName>
    </submittedName>
</protein>
<comment type="caution">
    <text evidence="1">The sequence shown here is derived from an EMBL/GenBank/DDBJ whole genome shotgun (WGS) entry which is preliminary data.</text>
</comment>
<evidence type="ECO:0000313" key="2">
    <source>
        <dbReference type="Proteomes" id="UP001459277"/>
    </source>
</evidence>
<dbReference type="Proteomes" id="UP001459277">
    <property type="component" value="Unassembled WGS sequence"/>
</dbReference>
<organism evidence="1 2">
    <name type="scientific">Lithocarpus litseifolius</name>
    <dbReference type="NCBI Taxonomy" id="425828"/>
    <lineage>
        <taxon>Eukaryota</taxon>
        <taxon>Viridiplantae</taxon>
        <taxon>Streptophyta</taxon>
        <taxon>Embryophyta</taxon>
        <taxon>Tracheophyta</taxon>
        <taxon>Spermatophyta</taxon>
        <taxon>Magnoliopsida</taxon>
        <taxon>eudicotyledons</taxon>
        <taxon>Gunneridae</taxon>
        <taxon>Pentapetalae</taxon>
        <taxon>rosids</taxon>
        <taxon>fabids</taxon>
        <taxon>Fagales</taxon>
        <taxon>Fagaceae</taxon>
        <taxon>Lithocarpus</taxon>
    </lineage>
</organism>